<protein>
    <recommendedName>
        <fullName evidence="8">UDP-N-acetylmuramoyl-tripeptide--D-alanyl-D-alanine ligase</fullName>
    </recommendedName>
</protein>
<dbReference type="PATRIC" id="fig|1300222.3.peg.4418"/>
<dbReference type="GO" id="GO:0005524">
    <property type="term" value="F:ATP binding"/>
    <property type="evidence" value="ECO:0007669"/>
    <property type="project" value="UniProtKB-KW"/>
</dbReference>
<dbReference type="OrthoDB" id="7869153at2"/>
<evidence type="ECO:0000259" key="5">
    <source>
        <dbReference type="Pfam" id="PF08245"/>
    </source>
</evidence>
<dbReference type="Proteomes" id="UP000012081">
    <property type="component" value="Unassembled WGS sequence"/>
</dbReference>
<feature type="domain" description="Mur ligase central" evidence="5">
    <location>
        <begin position="24"/>
        <end position="215"/>
    </location>
</feature>
<evidence type="ECO:0000256" key="3">
    <source>
        <dbReference type="ARBA" id="ARBA00022840"/>
    </source>
</evidence>
<dbReference type="InterPro" id="IPR036565">
    <property type="entry name" value="Mur-like_cat_sf"/>
</dbReference>
<dbReference type="Pfam" id="PF08245">
    <property type="entry name" value="Mur_ligase_M"/>
    <property type="match status" value="1"/>
</dbReference>
<dbReference type="SUPFAM" id="SSF53244">
    <property type="entry name" value="MurD-like peptide ligases, peptide-binding domain"/>
    <property type="match status" value="1"/>
</dbReference>
<dbReference type="PANTHER" id="PTHR43024:SF1">
    <property type="entry name" value="UDP-N-ACETYLMURAMOYL-TRIPEPTIDE--D-ALANYL-D-ALANINE LIGASE"/>
    <property type="match status" value="1"/>
</dbReference>
<comment type="caution">
    <text evidence="6">The sequence shown here is derived from an EMBL/GenBank/DDBJ whole genome shotgun (WGS) entry which is preliminary data.</text>
</comment>
<keyword evidence="3" id="KW-0067">ATP-binding</keyword>
<sequence>MRRLGGKRAKAKQPVQLHLPVVAVTGSAGKTTTKEMIASILSTQFTIYKSRGNRNYLGNLKAHAQQIGPEHQVAVLEYGLLYKGDLTRHCRIIQPGYAVITNIGSAHVGNVGSDIRALAMAKSELIRAMDPKGKVFLNVDCSYSREFTQQPFRGRFQGEFFTIGIKHQADYQASGLKREGDGIRFHCSIDGERFPFFVPVRGEHNVSNALLAIAVSHQLGVPVSGIEKGLRQFQPQNRRLTTMNVGPNVNVIDDTYSSNPQAVKAALDVLEELETGTRIAILGSMLEMGRYTVPGHSFVGKYACRKQVDYLYALGKHARYIAAGAIRAGFPPERVILCRSKKQLHRMLHEHIRPDTSFLVKGSHRLRMNRTVDFLCRKASAISEQNG</sequence>
<evidence type="ECO:0000313" key="7">
    <source>
        <dbReference type="Proteomes" id="UP000012081"/>
    </source>
</evidence>
<keyword evidence="1" id="KW-0436">Ligase</keyword>
<dbReference type="STRING" id="1300222.I532_20991"/>
<dbReference type="Gene3D" id="3.40.1190.10">
    <property type="entry name" value="Mur-like, catalytic domain"/>
    <property type="match status" value="1"/>
</dbReference>
<dbReference type="Gene3D" id="3.90.190.20">
    <property type="entry name" value="Mur ligase, C-terminal domain"/>
    <property type="match status" value="1"/>
</dbReference>
<feature type="domain" description="Mur ligase C-terminal" evidence="4">
    <location>
        <begin position="238"/>
        <end position="363"/>
    </location>
</feature>
<organism evidence="6 7">
    <name type="scientific">Brevibacillus borstelensis AK1</name>
    <dbReference type="NCBI Taxonomy" id="1300222"/>
    <lineage>
        <taxon>Bacteria</taxon>
        <taxon>Bacillati</taxon>
        <taxon>Bacillota</taxon>
        <taxon>Bacilli</taxon>
        <taxon>Bacillales</taxon>
        <taxon>Paenibacillaceae</taxon>
        <taxon>Brevibacillus</taxon>
    </lineage>
</organism>
<accession>M8D3J4</accession>
<dbReference type="GO" id="GO:0016881">
    <property type="term" value="F:acid-amino acid ligase activity"/>
    <property type="evidence" value="ECO:0007669"/>
    <property type="project" value="InterPro"/>
</dbReference>
<dbReference type="SUPFAM" id="SSF53623">
    <property type="entry name" value="MurD-like peptide ligases, catalytic domain"/>
    <property type="match status" value="1"/>
</dbReference>
<evidence type="ECO:0000256" key="1">
    <source>
        <dbReference type="ARBA" id="ARBA00022598"/>
    </source>
</evidence>
<evidence type="ECO:0000313" key="6">
    <source>
        <dbReference type="EMBL" id="EMT50829.1"/>
    </source>
</evidence>
<evidence type="ECO:0000259" key="4">
    <source>
        <dbReference type="Pfam" id="PF02875"/>
    </source>
</evidence>
<dbReference type="AlphaFoldDB" id="M8D3J4"/>
<keyword evidence="7" id="KW-1185">Reference proteome</keyword>
<dbReference type="InterPro" id="IPR036615">
    <property type="entry name" value="Mur_ligase_C_dom_sf"/>
</dbReference>
<keyword evidence="2" id="KW-0547">Nucleotide-binding</keyword>
<dbReference type="EMBL" id="APBN01000012">
    <property type="protein sequence ID" value="EMT50829.1"/>
    <property type="molecule type" value="Genomic_DNA"/>
</dbReference>
<dbReference type="InterPro" id="IPR004101">
    <property type="entry name" value="Mur_ligase_C"/>
</dbReference>
<reference evidence="6 7" key="1">
    <citation type="submission" date="2013-03" db="EMBL/GenBank/DDBJ databases">
        <title>Assembly of a new bacterial strain Brevibacillus borstelensis AK1.</title>
        <authorList>
            <person name="Rajan I."/>
            <person name="PoliReddy D."/>
            <person name="Sugumar T."/>
            <person name="Rathinam K."/>
            <person name="Alqarawi S."/>
            <person name="Khalil A.B."/>
            <person name="Sivakumar N."/>
        </authorList>
    </citation>
    <scope>NUCLEOTIDE SEQUENCE [LARGE SCALE GENOMIC DNA]</scope>
    <source>
        <strain evidence="6 7">AK1</strain>
    </source>
</reference>
<name>M8D3J4_9BACL</name>
<dbReference type="InterPro" id="IPR051046">
    <property type="entry name" value="MurCDEF_CellWall_CoF430Synth"/>
</dbReference>
<dbReference type="InterPro" id="IPR013221">
    <property type="entry name" value="Mur_ligase_cen"/>
</dbReference>
<gene>
    <name evidence="6" type="ORF">I532_20991</name>
</gene>
<dbReference type="PANTHER" id="PTHR43024">
    <property type="entry name" value="UDP-N-ACETYLMURAMOYL-TRIPEPTIDE--D-ALANYL-D-ALANINE LIGASE"/>
    <property type="match status" value="1"/>
</dbReference>
<evidence type="ECO:0008006" key="8">
    <source>
        <dbReference type="Google" id="ProtNLM"/>
    </source>
</evidence>
<dbReference type="Pfam" id="PF02875">
    <property type="entry name" value="Mur_ligase_C"/>
    <property type="match status" value="1"/>
</dbReference>
<proteinExistence type="predicted"/>
<evidence type="ECO:0000256" key="2">
    <source>
        <dbReference type="ARBA" id="ARBA00022741"/>
    </source>
</evidence>
<dbReference type="RefSeq" id="WP_003390826.1">
    <property type="nucleotide sequence ID" value="NZ_APBN01000012.1"/>
</dbReference>